<dbReference type="AlphaFoldDB" id="A0A0E9UNZ8"/>
<reference evidence="1" key="1">
    <citation type="submission" date="2014-11" db="EMBL/GenBank/DDBJ databases">
        <authorList>
            <person name="Amaro Gonzalez C."/>
        </authorList>
    </citation>
    <scope>NUCLEOTIDE SEQUENCE</scope>
</reference>
<accession>A0A0E9UNZ8</accession>
<reference evidence="1" key="2">
    <citation type="journal article" date="2015" name="Fish Shellfish Immunol.">
        <title>Early steps in the European eel (Anguilla anguilla)-Vibrio vulnificus interaction in the gills: Role of the RtxA13 toxin.</title>
        <authorList>
            <person name="Callol A."/>
            <person name="Pajuelo D."/>
            <person name="Ebbesson L."/>
            <person name="Teles M."/>
            <person name="MacKenzie S."/>
            <person name="Amaro C."/>
        </authorList>
    </citation>
    <scope>NUCLEOTIDE SEQUENCE</scope>
</reference>
<protein>
    <submittedName>
        <fullName evidence="1">Uncharacterized protein</fullName>
    </submittedName>
</protein>
<proteinExistence type="predicted"/>
<organism evidence="1">
    <name type="scientific">Anguilla anguilla</name>
    <name type="common">European freshwater eel</name>
    <name type="synonym">Muraena anguilla</name>
    <dbReference type="NCBI Taxonomy" id="7936"/>
    <lineage>
        <taxon>Eukaryota</taxon>
        <taxon>Metazoa</taxon>
        <taxon>Chordata</taxon>
        <taxon>Craniata</taxon>
        <taxon>Vertebrata</taxon>
        <taxon>Euteleostomi</taxon>
        <taxon>Actinopterygii</taxon>
        <taxon>Neopterygii</taxon>
        <taxon>Teleostei</taxon>
        <taxon>Anguilliformes</taxon>
        <taxon>Anguillidae</taxon>
        <taxon>Anguilla</taxon>
    </lineage>
</organism>
<dbReference type="EMBL" id="GBXM01041647">
    <property type="protein sequence ID" value="JAH66930.1"/>
    <property type="molecule type" value="Transcribed_RNA"/>
</dbReference>
<evidence type="ECO:0000313" key="1">
    <source>
        <dbReference type="EMBL" id="JAH66930.1"/>
    </source>
</evidence>
<sequence length="29" mass="3283">MRPNTSMMLKCQCLLDFSYSLGCKLADVN</sequence>
<name>A0A0E9UNZ8_ANGAN</name>